<keyword evidence="3" id="KW-1185">Reference proteome</keyword>
<dbReference type="SUPFAM" id="SSF53597">
    <property type="entry name" value="Dihydrofolate reductase-like"/>
    <property type="match status" value="1"/>
</dbReference>
<dbReference type="PANTHER" id="PTHR38011:SF11">
    <property type="entry name" value="2,5-DIAMINO-6-RIBOSYLAMINO-4(3H)-PYRIMIDINONE 5'-PHOSPHATE REDUCTASE"/>
    <property type="match status" value="1"/>
</dbReference>
<dbReference type="InterPro" id="IPR002734">
    <property type="entry name" value="RibDG_C"/>
</dbReference>
<name>A0A365Y0M3_9BACT</name>
<dbReference type="Pfam" id="PF01872">
    <property type="entry name" value="RibD_C"/>
    <property type="match status" value="1"/>
</dbReference>
<dbReference type="PANTHER" id="PTHR38011">
    <property type="entry name" value="DIHYDROFOLATE REDUCTASE FAMILY PROTEIN (AFU_ORTHOLOGUE AFUA_8G06820)"/>
    <property type="match status" value="1"/>
</dbReference>
<dbReference type="GO" id="GO:0009231">
    <property type="term" value="P:riboflavin biosynthetic process"/>
    <property type="evidence" value="ECO:0007669"/>
    <property type="project" value="InterPro"/>
</dbReference>
<dbReference type="RefSeq" id="WP_113614401.1">
    <property type="nucleotide sequence ID" value="NZ_QFFJ01000001.1"/>
</dbReference>
<dbReference type="Gene3D" id="3.40.430.10">
    <property type="entry name" value="Dihydrofolate Reductase, subunit A"/>
    <property type="match status" value="1"/>
</dbReference>
<dbReference type="EMBL" id="QFFJ01000001">
    <property type="protein sequence ID" value="RBL91801.1"/>
    <property type="molecule type" value="Genomic_DNA"/>
</dbReference>
<organism evidence="2 3">
    <name type="scientific">Chitinophaga flava</name>
    <dbReference type="NCBI Taxonomy" id="2259036"/>
    <lineage>
        <taxon>Bacteria</taxon>
        <taxon>Pseudomonadati</taxon>
        <taxon>Bacteroidota</taxon>
        <taxon>Chitinophagia</taxon>
        <taxon>Chitinophagales</taxon>
        <taxon>Chitinophagaceae</taxon>
        <taxon>Chitinophaga</taxon>
    </lineage>
</organism>
<sequence>MRKVIFQMMISLDGYFEASEDPKLGWHTVDQEFSDYSVELLKEAGTLIFGRTTYEMMYDFWPSAIAREKEPVVAEKMNTLPKIVFSRTLEKADWHNTVLIKNNLTEEISRLKQEDGNAIIILGSSNLAVSFLELNLLDELRVIISPTILGSGKTVFAGISDKHSLKLLQVKVMGSGNVLLYYEPVKQ</sequence>
<evidence type="ECO:0000313" key="2">
    <source>
        <dbReference type="EMBL" id="RBL91801.1"/>
    </source>
</evidence>
<proteinExistence type="predicted"/>
<evidence type="ECO:0000313" key="3">
    <source>
        <dbReference type="Proteomes" id="UP000253410"/>
    </source>
</evidence>
<dbReference type="GO" id="GO:0008703">
    <property type="term" value="F:5-amino-6-(5-phosphoribosylamino)uracil reductase activity"/>
    <property type="evidence" value="ECO:0007669"/>
    <property type="project" value="InterPro"/>
</dbReference>
<accession>A0A365Y0M3</accession>
<dbReference type="AlphaFoldDB" id="A0A365Y0M3"/>
<gene>
    <name evidence="2" type="ORF">DF182_04140</name>
</gene>
<reference evidence="2 3" key="1">
    <citation type="submission" date="2018-05" db="EMBL/GenBank/DDBJ databases">
        <title>Chitinophaga sp. K3CV102501T nov., isolated from isolated from a monsoon evergreen broad-leaved forest soil.</title>
        <authorList>
            <person name="Lv Y."/>
        </authorList>
    </citation>
    <scope>NUCLEOTIDE SEQUENCE [LARGE SCALE GENOMIC DNA]</scope>
    <source>
        <strain evidence="2 3">GDMCC 1.1325</strain>
    </source>
</reference>
<dbReference type="InterPro" id="IPR024072">
    <property type="entry name" value="DHFR-like_dom_sf"/>
</dbReference>
<comment type="caution">
    <text evidence="2">The sequence shown here is derived from an EMBL/GenBank/DDBJ whole genome shotgun (WGS) entry which is preliminary data.</text>
</comment>
<protein>
    <submittedName>
        <fullName evidence="2">Riboflavin biosynthesis protein RibD</fullName>
    </submittedName>
</protein>
<dbReference type="OrthoDB" id="195113at2"/>
<evidence type="ECO:0000259" key="1">
    <source>
        <dbReference type="Pfam" id="PF01872"/>
    </source>
</evidence>
<feature type="domain" description="Bacterial bifunctional deaminase-reductase C-terminal" evidence="1">
    <location>
        <begin position="2"/>
        <end position="179"/>
    </location>
</feature>
<dbReference type="Proteomes" id="UP000253410">
    <property type="component" value="Unassembled WGS sequence"/>
</dbReference>
<dbReference type="InterPro" id="IPR050765">
    <property type="entry name" value="Riboflavin_Biosynth_HTPR"/>
</dbReference>